<reference evidence="1" key="2">
    <citation type="journal article" date="2015" name="Fish Shellfish Immunol.">
        <title>Early steps in the European eel (Anguilla anguilla)-Vibrio vulnificus interaction in the gills: Role of the RtxA13 toxin.</title>
        <authorList>
            <person name="Callol A."/>
            <person name="Pajuelo D."/>
            <person name="Ebbesson L."/>
            <person name="Teles M."/>
            <person name="MacKenzie S."/>
            <person name="Amaro C."/>
        </authorList>
    </citation>
    <scope>NUCLEOTIDE SEQUENCE</scope>
</reference>
<sequence>MVWSEGAKNVFQATIWVSRGELVIE</sequence>
<reference evidence="1" key="1">
    <citation type="submission" date="2014-11" db="EMBL/GenBank/DDBJ databases">
        <authorList>
            <person name="Amaro Gonzalez C."/>
        </authorList>
    </citation>
    <scope>NUCLEOTIDE SEQUENCE</scope>
</reference>
<protein>
    <submittedName>
        <fullName evidence="1">Uncharacterized protein</fullName>
    </submittedName>
</protein>
<dbReference type="AlphaFoldDB" id="A0A0E9PQF0"/>
<name>A0A0E9PQF0_ANGAN</name>
<proteinExistence type="predicted"/>
<dbReference type="EMBL" id="GBXM01101726">
    <property type="protein sequence ID" value="JAH06851.1"/>
    <property type="molecule type" value="Transcribed_RNA"/>
</dbReference>
<evidence type="ECO:0000313" key="1">
    <source>
        <dbReference type="EMBL" id="JAH06851.1"/>
    </source>
</evidence>
<organism evidence="1">
    <name type="scientific">Anguilla anguilla</name>
    <name type="common">European freshwater eel</name>
    <name type="synonym">Muraena anguilla</name>
    <dbReference type="NCBI Taxonomy" id="7936"/>
    <lineage>
        <taxon>Eukaryota</taxon>
        <taxon>Metazoa</taxon>
        <taxon>Chordata</taxon>
        <taxon>Craniata</taxon>
        <taxon>Vertebrata</taxon>
        <taxon>Euteleostomi</taxon>
        <taxon>Actinopterygii</taxon>
        <taxon>Neopterygii</taxon>
        <taxon>Teleostei</taxon>
        <taxon>Anguilliformes</taxon>
        <taxon>Anguillidae</taxon>
        <taxon>Anguilla</taxon>
    </lineage>
</organism>
<accession>A0A0E9PQF0</accession>